<evidence type="ECO:0000256" key="4">
    <source>
        <dbReference type="ARBA" id="ARBA00022771"/>
    </source>
</evidence>
<feature type="compositionally biased region" description="Basic and acidic residues" evidence="11">
    <location>
        <begin position="1255"/>
        <end position="1268"/>
    </location>
</feature>
<dbReference type="PROSITE" id="PS00028">
    <property type="entry name" value="ZINC_FINGER_C2H2_1"/>
    <property type="match status" value="9"/>
</dbReference>
<dbReference type="PANTHER" id="PTHR24390">
    <property type="entry name" value="ZINC FINGER PROTEIN"/>
    <property type="match status" value="1"/>
</dbReference>
<dbReference type="GO" id="GO:0045893">
    <property type="term" value="P:positive regulation of DNA-templated transcription"/>
    <property type="evidence" value="ECO:0007669"/>
    <property type="project" value="UniProtKB-ARBA"/>
</dbReference>
<dbReference type="GO" id="GO:0005634">
    <property type="term" value="C:nucleus"/>
    <property type="evidence" value="ECO:0007669"/>
    <property type="project" value="UniProtKB-SubCell"/>
</dbReference>
<dbReference type="Gene3D" id="3.30.160.60">
    <property type="entry name" value="Classic Zinc Finger"/>
    <property type="match status" value="9"/>
</dbReference>
<feature type="compositionally biased region" description="Basic and acidic residues" evidence="11">
    <location>
        <begin position="470"/>
        <end position="480"/>
    </location>
</feature>
<dbReference type="InterPro" id="IPR013087">
    <property type="entry name" value="Znf_C2H2_type"/>
</dbReference>
<feature type="region of interest" description="Disordered" evidence="11">
    <location>
        <begin position="362"/>
        <end position="388"/>
    </location>
</feature>
<feature type="domain" description="C2H2-type" evidence="12">
    <location>
        <begin position="841"/>
        <end position="868"/>
    </location>
</feature>
<evidence type="ECO:0000259" key="12">
    <source>
        <dbReference type="PROSITE" id="PS50157"/>
    </source>
</evidence>
<evidence type="ECO:0000256" key="6">
    <source>
        <dbReference type="ARBA" id="ARBA00023015"/>
    </source>
</evidence>
<keyword evidence="4 10" id="KW-0863">Zinc-finger</keyword>
<dbReference type="FunFam" id="3.30.160.60:FF:000161">
    <property type="entry name" value="Zinc finger protein 366"/>
    <property type="match status" value="1"/>
</dbReference>
<dbReference type="GO" id="GO:0008270">
    <property type="term" value="F:zinc ion binding"/>
    <property type="evidence" value="ECO:0007669"/>
    <property type="project" value="UniProtKB-KW"/>
</dbReference>
<proteinExistence type="predicted"/>
<keyword evidence="6" id="KW-0805">Transcription regulation</keyword>
<dbReference type="InterPro" id="IPR036236">
    <property type="entry name" value="Znf_C2H2_sf"/>
</dbReference>
<evidence type="ECO:0000313" key="13">
    <source>
        <dbReference type="EMBL" id="KAL3866426.1"/>
    </source>
</evidence>
<evidence type="ECO:0000256" key="7">
    <source>
        <dbReference type="ARBA" id="ARBA00023125"/>
    </source>
</evidence>
<feature type="compositionally biased region" description="Basic and acidic residues" evidence="11">
    <location>
        <begin position="1288"/>
        <end position="1298"/>
    </location>
</feature>
<dbReference type="FunFam" id="3.30.160.60:FF:001732">
    <property type="entry name" value="Zgc:162936"/>
    <property type="match status" value="1"/>
</dbReference>
<dbReference type="SMART" id="SM00355">
    <property type="entry name" value="ZnF_C2H2"/>
    <property type="match status" value="11"/>
</dbReference>
<feature type="domain" description="C2H2-type" evidence="12">
    <location>
        <begin position="1008"/>
        <end position="1035"/>
    </location>
</feature>
<comment type="subcellular location">
    <subcellularLocation>
        <location evidence="1">Nucleus</location>
    </subcellularLocation>
</comment>
<feature type="domain" description="C2H2-type" evidence="12">
    <location>
        <begin position="924"/>
        <end position="946"/>
    </location>
</feature>
<dbReference type="Proteomes" id="UP001634394">
    <property type="component" value="Unassembled WGS sequence"/>
</dbReference>
<feature type="domain" description="C2H2-type" evidence="12">
    <location>
        <begin position="813"/>
        <end position="840"/>
    </location>
</feature>
<feature type="compositionally biased region" description="Low complexity" evidence="11">
    <location>
        <begin position="19"/>
        <end position="28"/>
    </location>
</feature>
<evidence type="ECO:0000256" key="11">
    <source>
        <dbReference type="SAM" id="MobiDB-lite"/>
    </source>
</evidence>
<feature type="domain" description="C2H2-type" evidence="12">
    <location>
        <begin position="869"/>
        <end position="896"/>
    </location>
</feature>
<evidence type="ECO:0000256" key="10">
    <source>
        <dbReference type="PROSITE-ProRule" id="PRU00042"/>
    </source>
</evidence>
<evidence type="ECO:0000256" key="9">
    <source>
        <dbReference type="ARBA" id="ARBA00023242"/>
    </source>
</evidence>
<feature type="compositionally biased region" description="Basic and acidic residues" evidence="11">
    <location>
        <begin position="449"/>
        <end position="460"/>
    </location>
</feature>
<feature type="domain" description="C2H2-type" evidence="12">
    <location>
        <begin position="897"/>
        <end position="924"/>
    </location>
</feature>
<feature type="domain" description="C2H2-type" evidence="12">
    <location>
        <begin position="952"/>
        <end position="979"/>
    </location>
</feature>
<feature type="compositionally biased region" description="Basic and acidic residues" evidence="11">
    <location>
        <begin position="635"/>
        <end position="655"/>
    </location>
</feature>
<feature type="domain" description="C2H2-type" evidence="12">
    <location>
        <begin position="1064"/>
        <end position="1091"/>
    </location>
</feature>
<keyword evidence="7" id="KW-0238">DNA-binding</keyword>
<dbReference type="EMBL" id="JBJQND010000009">
    <property type="protein sequence ID" value="KAL3866426.1"/>
    <property type="molecule type" value="Genomic_DNA"/>
</dbReference>
<keyword evidence="9" id="KW-0539">Nucleus</keyword>
<dbReference type="GO" id="GO:0005694">
    <property type="term" value="C:chromosome"/>
    <property type="evidence" value="ECO:0007669"/>
    <property type="project" value="UniProtKB-ARBA"/>
</dbReference>
<evidence type="ECO:0000256" key="2">
    <source>
        <dbReference type="ARBA" id="ARBA00022723"/>
    </source>
</evidence>
<reference evidence="13 14" key="1">
    <citation type="submission" date="2024-11" db="EMBL/GenBank/DDBJ databases">
        <title>Chromosome-level genome assembly of the freshwater bivalve Anodonta woodiana.</title>
        <authorList>
            <person name="Chen X."/>
        </authorList>
    </citation>
    <scope>NUCLEOTIDE SEQUENCE [LARGE SCALE GENOMIC DNA]</scope>
    <source>
        <strain evidence="13">MN2024</strain>
        <tissue evidence="13">Gills</tissue>
    </source>
</reference>
<feature type="compositionally biased region" description="Acidic residues" evidence="11">
    <location>
        <begin position="582"/>
        <end position="606"/>
    </location>
</feature>
<feature type="region of interest" description="Disordered" evidence="11">
    <location>
        <begin position="228"/>
        <end position="290"/>
    </location>
</feature>
<protein>
    <recommendedName>
        <fullName evidence="12">C2H2-type domain-containing protein</fullName>
    </recommendedName>
</protein>
<dbReference type="PANTHER" id="PTHR24390:SF245">
    <property type="entry name" value="C2H2-TYPE DOMAIN-CONTAINING PROTEIN"/>
    <property type="match status" value="1"/>
</dbReference>
<feature type="compositionally biased region" description="Acidic residues" evidence="11">
    <location>
        <begin position="1188"/>
        <end position="1205"/>
    </location>
</feature>
<dbReference type="PROSITE" id="PS50157">
    <property type="entry name" value="ZINC_FINGER_C2H2_2"/>
    <property type="match status" value="10"/>
</dbReference>
<evidence type="ECO:0000256" key="5">
    <source>
        <dbReference type="ARBA" id="ARBA00022833"/>
    </source>
</evidence>
<feature type="region of interest" description="Disordered" evidence="11">
    <location>
        <begin position="1139"/>
        <end position="1413"/>
    </location>
</feature>
<dbReference type="GO" id="GO:0043565">
    <property type="term" value="F:sequence-specific DNA binding"/>
    <property type="evidence" value="ECO:0007669"/>
    <property type="project" value="UniProtKB-ARBA"/>
</dbReference>
<keyword evidence="14" id="KW-1185">Reference proteome</keyword>
<dbReference type="FunFam" id="3.30.160.60:FF:002343">
    <property type="entry name" value="Zinc finger protein 33A"/>
    <property type="match status" value="1"/>
</dbReference>
<gene>
    <name evidence="13" type="ORF">ACJMK2_043723</name>
</gene>
<dbReference type="SUPFAM" id="SSF57667">
    <property type="entry name" value="beta-beta-alpha zinc fingers"/>
    <property type="match status" value="6"/>
</dbReference>
<evidence type="ECO:0000256" key="8">
    <source>
        <dbReference type="ARBA" id="ARBA00023163"/>
    </source>
</evidence>
<feature type="region of interest" description="Disordered" evidence="11">
    <location>
        <begin position="411"/>
        <end position="546"/>
    </location>
</feature>
<sequence length="1413" mass="158793">MENLGGDYSYGSDALGNLSYPSSSSHSSDVTDTRQDSHQNYPHLRHSNMGAHQHSVPSSRGAADPTSRDMPRFHMAYPQNININFNMGAIPGLTTPELLQQILGVQQQVGGNRLPNISTFNSMLPFFQQSNYSSALVADRVEALPAFNSILASASGMAMNMNMNLSNTYMSQQTSPHTLQSGTNDASDACISSFPVPMLTIEAAVTGMQGTQTTSSVLQSNVSSYAGNQHQSVIQSPQQGTKNSNSRFDRQSGAMQFPPLNVPSVPHPSGYFDRLESGQSGTSSSQYHVSGARINSTTASLQHASQDIPVNFKSDEEQPLTNQDYQSSIQTKRNIIQDYVPKPDSFNLPSFGAFKTRLQDSERAKVKKNMPETSSKGGGNTKTTPTELMQQCPGLQSSSQLENTASDAKKIGSYDFTPSGASTPKLIRSKTLNMPNNSESRKGSVGVHTEGDKANNEGKENQTVQFLFKGKLETKDKSKDSDEEPPTDTESILGYSMDKSKRESLSTSAISDDQQKHYVLDHRISKSMFASQDTPPKKRKQNWATRDIAEDMVRKESELVQKESLKMVFKLTQSSKQRPEGEDKDGDGDDEADDDDDDDDNDDDDDYNRLQNFQIQPSKLNREDDFSDYSEDEDLIRPISDRDENSFKGLFKDLDDGNEETPAGKKIKRSPSHPFAITSPSYNDASAKAVMTTTVADNATIVTISIMSKGSSLLVPQIVGSEAAKGGIVSVVNLGKSETRTGEGSEIDTEAKDVEKVGVQKTSIMSKLKITQKEKEKEEKQCNAVDENELEKVEINIKIDDEQCIVHGEQKRWQCRLCPKSYTTKHNLVTHILDHSGIKPHLCMMCGKYFKQLSHLNTHMLTHDNVKPHKCHICSKGFTQISHLKRHHAVHLDSKPYICDICGRGFAYPSELRAHKEKHAFGKDRCLECGEEFPSQKELRQHMLTHEHCSDLTCKHCNKIFRFPSQLKDHMITHAGSRPYICAECGMDFMKEHHLKAHQFTHTGLRPFNCPHCGRSFNQKANMQRHMLIHNAQRSFKCEECGKTFTQPQTLKAHMVVHADKKPYSCKFCGKQFGRLHNLQGHLHMHNNSKPYVCFCGSSFTLKGNLNRHKKVKHGLNETTESMEEEAVNFLSELSAERAKVEVSDDPEEETRVSDVSMEAKSPKKGRKSIPRKIERRDETSEAYNTDSEGEVEADEEIKEEAEEDFTSRYFQPLVSTDSTVEKHQSRRKSKRTVKVEEEVEDDDFEEYHSFNIGETDREGHLQTEPKITDATVSENLHKKEGRRKRKKDESTESEKSKEKRPKRSINNIETDSNVEPKYLRRKVKKEEYDNSSPNNSNVDGVHKFQNKKVTKSTDWVDEELSVSESETFQKEDSDAEWNPSSDSFSISTRSRRKSQPKGEKLDSLIASKFKKA</sequence>
<dbReference type="FunFam" id="3.30.160.60:FF:000502">
    <property type="entry name" value="Zinc finger protein 710"/>
    <property type="match status" value="1"/>
</dbReference>
<evidence type="ECO:0000256" key="3">
    <source>
        <dbReference type="ARBA" id="ARBA00022737"/>
    </source>
</evidence>
<evidence type="ECO:0000256" key="1">
    <source>
        <dbReference type="ARBA" id="ARBA00004123"/>
    </source>
</evidence>
<feature type="compositionally biased region" description="Polar residues" evidence="11">
    <location>
        <begin position="609"/>
        <end position="619"/>
    </location>
</feature>
<feature type="compositionally biased region" description="Polar residues" evidence="11">
    <location>
        <begin position="277"/>
        <end position="290"/>
    </location>
</feature>
<name>A0ABD3VZ45_SINWO</name>
<keyword evidence="8" id="KW-0804">Transcription</keyword>
<feature type="compositionally biased region" description="Basic and acidic residues" evidence="11">
    <location>
        <begin position="513"/>
        <end position="524"/>
    </location>
</feature>
<organism evidence="13 14">
    <name type="scientific">Sinanodonta woodiana</name>
    <name type="common">Chinese pond mussel</name>
    <name type="synonym">Anodonta woodiana</name>
    <dbReference type="NCBI Taxonomy" id="1069815"/>
    <lineage>
        <taxon>Eukaryota</taxon>
        <taxon>Metazoa</taxon>
        <taxon>Spiralia</taxon>
        <taxon>Lophotrochozoa</taxon>
        <taxon>Mollusca</taxon>
        <taxon>Bivalvia</taxon>
        <taxon>Autobranchia</taxon>
        <taxon>Heteroconchia</taxon>
        <taxon>Palaeoheterodonta</taxon>
        <taxon>Unionida</taxon>
        <taxon>Unionoidea</taxon>
        <taxon>Unionidae</taxon>
        <taxon>Unioninae</taxon>
        <taxon>Sinanodonta</taxon>
    </lineage>
</organism>
<feature type="compositionally biased region" description="Polar residues" evidence="11">
    <location>
        <begin position="228"/>
        <end position="246"/>
    </location>
</feature>
<feature type="compositionally biased region" description="Acidic residues" evidence="11">
    <location>
        <begin position="625"/>
        <end position="634"/>
    </location>
</feature>
<dbReference type="FunFam" id="3.30.160.60:FF:000446">
    <property type="entry name" value="Zinc finger protein"/>
    <property type="match status" value="1"/>
</dbReference>
<feature type="region of interest" description="Disordered" evidence="11">
    <location>
        <begin position="1"/>
        <end position="72"/>
    </location>
</feature>
<keyword evidence="3" id="KW-0677">Repeat</keyword>
<feature type="region of interest" description="Disordered" evidence="11">
    <location>
        <begin position="569"/>
        <end position="679"/>
    </location>
</feature>
<accession>A0ABD3VZ45</accession>
<keyword evidence="2" id="KW-0479">Metal-binding</keyword>
<feature type="domain" description="C2H2-type" evidence="12">
    <location>
        <begin position="1036"/>
        <end position="1063"/>
    </location>
</feature>
<feature type="domain" description="C2H2-type" evidence="12">
    <location>
        <begin position="980"/>
        <end position="1007"/>
    </location>
</feature>
<dbReference type="Pfam" id="PF00096">
    <property type="entry name" value="zf-C2H2"/>
    <property type="match status" value="7"/>
</dbReference>
<keyword evidence="5" id="KW-0862">Zinc</keyword>
<evidence type="ECO:0000313" key="14">
    <source>
        <dbReference type="Proteomes" id="UP001634394"/>
    </source>
</evidence>
<dbReference type="FunFam" id="3.30.160.60:FF:000191">
    <property type="entry name" value="zinc finger protein 366"/>
    <property type="match status" value="1"/>
</dbReference>
<comment type="caution">
    <text evidence="13">The sequence shown here is derived from an EMBL/GenBank/DDBJ whole genome shotgun (WGS) entry which is preliminary data.</text>
</comment>